<dbReference type="OMA" id="FKMAHTD"/>
<feature type="transmembrane region" description="Helical" evidence="2">
    <location>
        <begin position="153"/>
        <end position="174"/>
    </location>
</feature>
<reference evidence="4" key="2">
    <citation type="submission" date="2025-09" db="UniProtKB">
        <authorList>
            <consortium name="Ensembl"/>
        </authorList>
    </citation>
    <scope>IDENTIFICATION</scope>
</reference>
<keyword evidence="2" id="KW-1133">Transmembrane helix</keyword>
<dbReference type="STRING" id="28743.ENSCVAP00000009564"/>
<feature type="region of interest" description="Disordered" evidence="1">
    <location>
        <begin position="45"/>
        <end position="111"/>
    </location>
</feature>
<evidence type="ECO:0000256" key="3">
    <source>
        <dbReference type="SAM" id="SignalP"/>
    </source>
</evidence>
<evidence type="ECO:0000313" key="5">
    <source>
        <dbReference type="Proteomes" id="UP000265020"/>
    </source>
</evidence>
<keyword evidence="3" id="KW-0732">Signal</keyword>
<keyword evidence="2" id="KW-0472">Membrane</keyword>
<evidence type="ECO:0000313" key="4">
    <source>
        <dbReference type="Ensembl" id="ENSCVAP00000009564.1"/>
    </source>
</evidence>
<feature type="compositionally biased region" description="Low complexity" evidence="1">
    <location>
        <begin position="46"/>
        <end position="61"/>
    </location>
</feature>
<protein>
    <submittedName>
        <fullName evidence="4">Uncharacterized protein</fullName>
    </submittedName>
</protein>
<feature type="chain" id="PRO_5018782837" evidence="3">
    <location>
        <begin position="23"/>
        <end position="245"/>
    </location>
</feature>
<dbReference type="Ensembl" id="ENSCVAT00000016005.1">
    <property type="protein sequence ID" value="ENSCVAP00000009564.1"/>
    <property type="gene ID" value="ENSCVAG00000011554.1"/>
</dbReference>
<organism evidence="4 5">
    <name type="scientific">Cyprinodon variegatus</name>
    <name type="common">Sheepshead minnow</name>
    <dbReference type="NCBI Taxonomy" id="28743"/>
    <lineage>
        <taxon>Eukaryota</taxon>
        <taxon>Metazoa</taxon>
        <taxon>Chordata</taxon>
        <taxon>Craniata</taxon>
        <taxon>Vertebrata</taxon>
        <taxon>Euteleostomi</taxon>
        <taxon>Actinopterygii</taxon>
        <taxon>Neopterygii</taxon>
        <taxon>Teleostei</taxon>
        <taxon>Neoteleostei</taxon>
        <taxon>Acanthomorphata</taxon>
        <taxon>Ovalentaria</taxon>
        <taxon>Atherinomorphae</taxon>
        <taxon>Cyprinodontiformes</taxon>
        <taxon>Cyprinodontidae</taxon>
        <taxon>Cyprinodon</taxon>
    </lineage>
</organism>
<feature type="signal peptide" evidence="3">
    <location>
        <begin position="1"/>
        <end position="22"/>
    </location>
</feature>
<dbReference type="AlphaFoldDB" id="A0A3Q2CV33"/>
<reference evidence="4" key="1">
    <citation type="submission" date="2025-08" db="UniProtKB">
        <authorList>
            <consortium name="Ensembl"/>
        </authorList>
    </citation>
    <scope>IDENTIFICATION</scope>
</reference>
<evidence type="ECO:0000256" key="1">
    <source>
        <dbReference type="SAM" id="MobiDB-lite"/>
    </source>
</evidence>
<accession>A0A3Q2CV33</accession>
<feature type="compositionally biased region" description="Low complexity" evidence="1">
    <location>
        <begin position="88"/>
        <end position="111"/>
    </location>
</feature>
<evidence type="ECO:0000256" key="2">
    <source>
        <dbReference type="SAM" id="Phobius"/>
    </source>
</evidence>
<feature type="compositionally biased region" description="Polar residues" evidence="1">
    <location>
        <begin position="62"/>
        <end position="87"/>
    </location>
</feature>
<name>A0A3Q2CV33_CYPVA</name>
<dbReference type="GeneTree" id="ENSGT00970000193581"/>
<proteinExistence type="predicted"/>
<keyword evidence="5" id="KW-1185">Reference proteome</keyword>
<keyword evidence="2" id="KW-0812">Transmembrane</keyword>
<sequence length="245" mass="26972">METILAPLVFYLLLMSFQKAHTENLTLFSTTDLNLTEFSTTTASFDSTGTQTEETDTYTSTNPNNQTFTTTLASTENTSEHQTPQSATTMTSSTKLPTTQSSASSTQTSQTTTAFISTPDTSYPLLPFALSVLSTPYLSISLGLKLNISERNLTIIFSGMLGLFALATVMIMLYKCKHKLQYLHQPLHTTDDTGKTDDTLVISGGLYDGHPIYDNLPPPHEEQSHLLPSHSSNTQFLFKPEAEDY</sequence>
<dbReference type="Proteomes" id="UP000265020">
    <property type="component" value="Unassembled WGS sequence"/>
</dbReference>